<dbReference type="GeneID" id="39869224"/>
<proteinExistence type="predicted"/>
<dbReference type="GO" id="GO:0006352">
    <property type="term" value="P:DNA-templated transcription initiation"/>
    <property type="evidence" value="ECO:0007669"/>
    <property type="project" value="InterPro"/>
</dbReference>
<dbReference type="OMA" id="EFDQNYQ"/>
<dbReference type="GO" id="GO:0003743">
    <property type="term" value="F:translation initiation factor activity"/>
    <property type="evidence" value="ECO:0007669"/>
    <property type="project" value="UniProtKB-KW"/>
</dbReference>
<dbReference type="EMBL" id="LT594631">
    <property type="protein sequence ID" value="SCN44744.1"/>
    <property type="molecule type" value="Genomic_DNA"/>
</dbReference>
<gene>
    <name evidence="2" type="primary">PmUG01_10022400</name>
    <name evidence="1" type="ORF">PMALA_069940</name>
    <name evidence="2" type="ORF">PMUG01_10022400</name>
</gene>
<dbReference type="OrthoDB" id="154356at2759"/>
<accession>A0A1A8X5H1</accession>
<evidence type="ECO:0000313" key="1">
    <source>
        <dbReference type="EMBL" id="SBS99439.1"/>
    </source>
</evidence>
<keyword evidence="4" id="KW-1185">Reference proteome</keyword>
<dbReference type="Proteomes" id="UP000078597">
    <property type="component" value="Unassembled WGS sequence"/>
</dbReference>
<dbReference type="InterPro" id="IPR003923">
    <property type="entry name" value="TAF10"/>
</dbReference>
<keyword evidence="1" id="KW-0396">Initiation factor</keyword>
<dbReference type="EMBL" id="FLQW01005776">
    <property type="protein sequence ID" value="SBS99439.1"/>
    <property type="molecule type" value="Genomic_DNA"/>
</dbReference>
<evidence type="ECO:0000313" key="4">
    <source>
        <dbReference type="Proteomes" id="UP000219813"/>
    </source>
</evidence>
<dbReference type="GO" id="GO:0005634">
    <property type="term" value="C:nucleus"/>
    <property type="evidence" value="ECO:0007669"/>
    <property type="project" value="InterPro"/>
</dbReference>
<reference evidence="3" key="2">
    <citation type="submission" date="2016-05" db="EMBL/GenBank/DDBJ databases">
        <authorList>
            <person name="Naeem Raeece"/>
        </authorList>
    </citation>
    <scope>NUCLEOTIDE SEQUENCE [LARGE SCALE GENOMIC DNA]</scope>
</reference>
<reference evidence="2 4" key="3">
    <citation type="submission" date="2016-06" db="EMBL/GenBank/DDBJ databases">
        <authorList>
            <consortium name="Pathogen Informatics"/>
        </authorList>
    </citation>
    <scope>NUCLEOTIDE SEQUENCE [LARGE SCALE GENOMIC DNA]</scope>
</reference>
<name>A0A1A8X5H1_PLAMA</name>
<reference evidence="1" key="1">
    <citation type="submission" date="2016-05" db="EMBL/GenBank/DDBJ databases">
        <authorList>
            <person name="Lavstsen T."/>
            <person name="Jespersen J.S."/>
        </authorList>
    </citation>
    <scope>NUCLEOTIDE SEQUENCE [LARGE SCALE GENOMIC DNA]</scope>
</reference>
<dbReference type="KEGG" id="pmal:PMUG01_10022400"/>
<dbReference type="AlphaFoldDB" id="A0A1A8X5H1"/>
<dbReference type="Proteomes" id="UP000219813">
    <property type="component" value="Chromosome 10"/>
</dbReference>
<dbReference type="Pfam" id="PF03540">
    <property type="entry name" value="TAF10"/>
    <property type="match status" value="1"/>
</dbReference>
<protein>
    <submittedName>
        <fullName evidence="1 2">Transcription initiation factor TFIID subunit 10, putative</fullName>
    </submittedName>
</protein>
<evidence type="ECO:0000313" key="3">
    <source>
        <dbReference type="Proteomes" id="UP000078597"/>
    </source>
</evidence>
<keyword evidence="1" id="KW-0648">Protein biosynthesis</keyword>
<organism evidence="1 3">
    <name type="scientific">Plasmodium malariae</name>
    <dbReference type="NCBI Taxonomy" id="5858"/>
    <lineage>
        <taxon>Eukaryota</taxon>
        <taxon>Sar</taxon>
        <taxon>Alveolata</taxon>
        <taxon>Apicomplexa</taxon>
        <taxon>Aconoidasida</taxon>
        <taxon>Haemosporida</taxon>
        <taxon>Plasmodiidae</taxon>
        <taxon>Plasmodium</taxon>
        <taxon>Plasmodium (Plasmodium)</taxon>
    </lineage>
</organism>
<dbReference type="RefSeq" id="XP_028861999.1">
    <property type="nucleotide sequence ID" value="XM_029005407.1"/>
</dbReference>
<dbReference type="VEuPathDB" id="PlasmoDB:PmUG01_10022400"/>
<sequence length="118" mass="13909">MDDNFVNEDDEQLIKTLLKNRPTFSEEFIDYYLSFNGCKVTEKSCLRLISLILHMSLDTLINNSLTLQPNEKLKDNDKDYKNSSNVELNYKDLIKALKEFDENYKSEEITKNLNVFLE</sequence>
<evidence type="ECO:0000313" key="2">
    <source>
        <dbReference type="EMBL" id="SCN44744.1"/>
    </source>
</evidence>